<gene>
    <name evidence="1" type="ORF">SAMN05444159_6009</name>
</gene>
<dbReference type="EMBL" id="LT670844">
    <property type="protein sequence ID" value="SHL48397.1"/>
    <property type="molecule type" value="Genomic_DNA"/>
</dbReference>
<dbReference type="RefSeq" id="WP_079543247.1">
    <property type="nucleotide sequence ID" value="NZ_LT670844.1"/>
</dbReference>
<name>A0A1M7B0I0_9BRAD</name>
<reference evidence="1 2" key="1">
    <citation type="submission" date="2016-11" db="EMBL/GenBank/DDBJ databases">
        <authorList>
            <person name="Jaros S."/>
            <person name="Januszkiewicz K."/>
            <person name="Wedrychowicz H."/>
        </authorList>
    </citation>
    <scope>NUCLEOTIDE SEQUENCE [LARGE SCALE GENOMIC DNA]</scope>
    <source>
        <strain evidence="1 2">GAS499</strain>
    </source>
</reference>
<dbReference type="OrthoDB" id="8237506at2"/>
<dbReference type="Proteomes" id="UP000189935">
    <property type="component" value="Chromosome I"/>
</dbReference>
<evidence type="ECO:0000313" key="2">
    <source>
        <dbReference type="Proteomes" id="UP000189935"/>
    </source>
</evidence>
<accession>A0A1M7B0I0</accession>
<sequence>MALVYGGKFEQIMSESCSPKKVGATAKKFVKLEKQHGAYAFGKFAKHFLPKPDEFSNWSKDSGAVPDHIQKRITEIISTNLRSKTPMPMMLKVGENVDASHDLHVKTFAHKGHIYIGVHMLCPNTSLK</sequence>
<organism evidence="1 2">
    <name type="scientific">Bradyrhizobium lablabi</name>
    <dbReference type="NCBI Taxonomy" id="722472"/>
    <lineage>
        <taxon>Bacteria</taxon>
        <taxon>Pseudomonadati</taxon>
        <taxon>Pseudomonadota</taxon>
        <taxon>Alphaproteobacteria</taxon>
        <taxon>Hyphomicrobiales</taxon>
        <taxon>Nitrobacteraceae</taxon>
        <taxon>Bradyrhizobium</taxon>
    </lineage>
</organism>
<dbReference type="AlphaFoldDB" id="A0A1M7B0I0"/>
<protein>
    <submittedName>
        <fullName evidence="1">Uncharacterized protein</fullName>
    </submittedName>
</protein>
<proteinExistence type="predicted"/>
<evidence type="ECO:0000313" key="1">
    <source>
        <dbReference type="EMBL" id="SHL48397.1"/>
    </source>
</evidence>